<feature type="transmembrane region" description="Helical" evidence="5">
    <location>
        <begin position="189"/>
        <end position="212"/>
    </location>
</feature>
<feature type="transmembrane region" description="Helical" evidence="5">
    <location>
        <begin position="451"/>
        <end position="469"/>
    </location>
</feature>
<comment type="caution">
    <text evidence="7">The sequence shown here is derived from an EMBL/GenBank/DDBJ whole genome shotgun (WGS) entry which is preliminary data.</text>
</comment>
<dbReference type="EMBL" id="JAJGCB010000029">
    <property type="protein sequence ID" value="KAJ8986963.1"/>
    <property type="molecule type" value="Genomic_DNA"/>
</dbReference>
<feature type="transmembrane region" description="Helical" evidence="5">
    <location>
        <begin position="373"/>
        <end position="392"/>
    </location>
</feature>
<keyword evidence="2 5" id="KW-0812">Transmembrane</keyword>
<comment type="subcellular location">
    <subcellularLocation>
        <location evidence="1">Membrane</location>
        <topology evidence="1">Multi-pass membrane protein</topology>
    </subcellularLocation>
</comment>
<proteinExistence type="predicted"/>
<dbReference type="Gene3D" id="1.20.1740.10">
    <property type="entry name" value="Amino acid/polyamine transporter I"/>
    <property type="match status" value="1"/>
</dbReference>
<dbReference type="GO" id="GO:0016020">
    <property type="term" value="C:membrane"/>
    <property type="evidence" value="ECO:0007669"/>
    <property type="project" value="UniProtKB-SubCell"/>
</dbReference>
<keyword evidence="3 5" id="KW-1133">Transmembrane helix</keyword>
<protein>
    <recommendedName>
        <fullName evidence="6">Amino acid permease/ SLC12A domain-containing protein</fullName>
    </recommendedName>
</protein>
<reference evidence="7" key="1">
    <citation type="submission" date="2023-01" db="EMBL/GenBank/DDBJ databases">
        <title>Exophiala dermititidis isolated from Cystic Fibrosis Patient.</title>
        <authorList>
            <person name="Kurbessoian T."/>
            <person name="Crocker A."/>
            <person name="Murante D."/>
            <person name="Hogan D.A."/>
            <person name="Stajich J.E."/>
        </authorList>
    </citation>
    <scope>NUCLEOTIDE SEQUENCE</scope>
    <source>
        <strain evidence="7">Ex8</strain>
    </source>
</reference>
<evidence type="ECO:0000256" key="3">
    <source>
        <dbReference type="ARBA" id="ARBA00022989"/>
    </source>
</evidence>
<dbReference type="PANTHER" id="PTHR43341:SF4">
    <property type="entry name" value="ARGININE PERMEASE CAN1-RELATED"/>
    <property type="match status" value="1"/>
</dbReference>
<dbReference type="AlphaFoldDB" id="A0AAN6EKQ3"/>
<dbReference type="PANTHER" id="PTHR43341">
    <property type="entry name" value="AMINO ACID PERMEASE"/>
    <property type="match status" value="1"/>
</dbReference>
<accession>A0AAN6EKQ3</accession>
<evidence type="ECO:0000313" key="8">
    <source>
        <dbReference type="Proteomes" id="UP001161757"/>
    </source>
</evidence>
<feature type="transmembrane region" description="Helical" evidence="5">
    <location>
        <begin position="398"/>
        <end position="418"/>
    </location>
</feature>
<feature type="transmembrane region" description="Helical" evidence="5">
    <location>
        <begin position="275"/>
        <end position="292"/>
    </location>
</feature>
<gene>
    <name evidence="7" type="ORF">HRR80_008905</name>
</gene>
<evidence type="ECO:0000256" key="2">
    <source>
        <dbReference type="ARBA" id="ARBA00022692"/>
    </source>
</evidence>
<dbReference type="InterPro" id="IPR050524">
    <property type="entry name" value="APC_YAT"/>
</dbReference>
<name>A0AAN6EKQ3_EXODE</name>
<keyword evidence="4 5" id="KW-0472">Membrane</keyword>
<evidence type="ECO:0000256" key="4">
    <source>
        <dbReference type="ARBA" id="ARBA00023136"/>
    </source>
</evidence>
<evidence type="ECO:0000256" key="5">
    <source>
        <dbReference type="SAM" id="Phobius"/>
    </source>
</evidence>
<organism evidence="7 8">
    <name type="scientific">Exophiala dermatitidis</name>
    <name type="common">Black yeast-like fungus</name>
    <name type="synonym">Wangiella dermatitidis</name>
    <dbReference type="NCBI Taxonomy" id="5970"/>
    <lineage>
        <taxon>Eukaryota</taxon>
        <taxon>Fungi</taxon>
        <taxon>Dikarya</taxon>
        <taxon>Ascomycota</taxon>
        <taxon>Pezizomycotina</taxon>
        <taxon>Eurotiomycetes</taxon>
        <taxon>Chaetothyriomycetidae</taxon>
        <taxon>Chaetothyriales</taxon>
        <taxon>Herpotrichiellaceae</taxon>
        <taxon>Exophiala</taxon>
    </lineage>
</organism>
<evidence type="ECO:0000256" key="1">
    <source>
        <dbReference type="ARBA" id="ARBA00004141"/>
    </source>
</evidence>
<dbReference type="GO" id="GO:0015171">
    <property type="term" value="F:amino acid transmembrane transporter activity"/>
    <property type="evidence" value="ECO:0007669"/>
    <property type="project" value="TreeGrafter"/>
</dbReference>
<feature type="transmembrane region" description="Helical" evidence="5">
    <location>
        <begin position="52"/>
        <end position="72"/>
    </location>
</feature>
<feature type="transmembrane region" description="Helical" evidence="5">
    <location>
        <begin position="157"/>
        <end position="177"/>
    </location>
</feature>
<dbReference type="InterPro" id="IPR004841">
    <property type="entry name" value="AA-permease/SLC12A_dom"/>
</dbReference>
<evidence type="ECO:0000313" key="7">
    <source>
        <dbReference type="EMBL" id="KAJ8986963.1"/>
    </source>
</evidence>
<feature type="transmembrane region" description="Helical" evidence="5">
    <location>
        <begin position="117"/>
        <end position="137"/>
    </location>
</feature>
<feature type="transmembrane region" description="Helical" evidence="5">
    <location>
        <begin position="325"/>
        <end position="346"/>
    </location>
</feature>
<feature type="transmembrane region" description="Helical" evidence="5">
    <location>
        <begin position="78"/>
        <end position="97"/>
    </location>
</feature>
<dbReference type="Proteomes" id="UP001161757">
    <property type="component" value="Unassembled WGS sequence"/>
</dbReference>
<evidence type="ECO:0000259" key="6">
    <source>
        <dbReference type="Pfam" id="PF00324"/>
    </source>
</evidence>
<dbReference type="PIRSF" id="PIRSF006060">
    <property type="entry name" value="AA_transporter"/>
    <property type="match status" value="1"/>
</dbReference>
<sequence>MDGYRKSKDVSVMQPLEVLEPSQSVSNAQVIDLQEDRNGQFHRSFTPRQVHIIALGSNIGSGVFIGTGKALASGGPGSMVIAYALVCSGVWAVLQTLSEMTIAFPTSGNYIDYAGRWVDPALAFGAGFAEWLGWVAIVGSEATFFTVLVDYWAEGSFPAAAGYTIFIVASLSVFLLPNKWFARYEYITSIVKIFTFLIIILVSLAIVCGAGPQGYVHRGVSWSELPAFKNGFGGFATCALLAMWAVGDQVFIGIIGGEAQSPRFSMAHATKLVPFRVNVVYMLSVIFVTLLVRSDDDHLLGGSGIAASPFIIAVRDVGIPGIGHVLNVGMIVGILAISAESIYLCSRVLRTMAHQKLIPEAWAKVDSAGRPRWALLISTIVGVALTYIQLSAGGLKVFSWLLSITSASFFMMWMIIAITNWRFRQALRAQDDKLFREVYAWSAWKWPLPPWYLLTISTLLLACCLATSIDPLGDTPFSAYAFFQNNLGVLLIVASTLGYKVIRRTRWVDPKEADLIQGRRTLSTEEIVQLDNYYRMSTWRRFCTYAQLW</sequence>
<feature type="transmembrane region" description="Helical" evidence="5">
    <location>
        <begin position="481"/>
        <end position="502"/>
    </location>
</feature>
<feature type="domain" description="Amino acid permease/ SLC12A" evidence="6">
    <location>
        <begin position="50"/>
        <end position="506"/>
    </location>
</feature>
<feature type="transmembrane region" description="Helical" evidence="5">
    <location>
        <begin position="232"/>
        <end position="255"/>
    </location>
</feature>
<dbReference type="Pfam" id="PF00324">
    <property type="entry name" value="AA_permease"/>
    <property type="match status" value="1"/>
</dbReference>